<name>A0ABP9K1T7_9ACTN</name>
<accession>A0ABP9K1T7</accession>
<evidence type="ECO:0000313" key="2">
    <source>
        <dbReference type="Proteomes" id="UP001500124"/>
    </source>
</evidence>
<dbReference type="Proteomes" id="UP001500124">
    <property type="component" value="Unassembled WGS sequence"/>
</dbReference>
<protein>
    <submittedName>
        <fullName evidence="1">Uncharacterized protein</fullName>
    </submittedName>
</protein>
<dbReference type="RefSeq" id="WP_164588969.1">
    <property type="nucleotide sequence ID" value="NZ_BAABKC010000019.1"/>
</dbReference>
<sequence>MKKATGEGYLGLLAGRERQNPSAGVTEPLLRDFLDAMSALEADLARRWLGPAARRPAFSRPA</sequence>
<reference evidence="2" key="1">
    <citation type="journal article" date="2019" name="Int. J. Syst. Evol. Microbiol.">
        <title>The Global Catalogue of Microorganisms (GCM) 10K type strain sequencing project: providing services to taxonomists for standard genome sequencing and annotation.</title>
        <authorList>
            <consortium name="The Broad Institute Genomics Platform"/>
            <consortium name="The Broad Institute Genome Sequencing Center for Infectious Disease"/>
            <person name="Wu L."/>
            <person name="Ma J."/>
        </authorList>
    </citation>
    <scope>NUCLEOTIDE SEQUENCE [LARGE SCALE GENOMIC DNA]</scope>
    <source>
        <strain evidence="2">JCM 18410</strain>
    </source>
</reference>
<organism evidence="1 2">
    <name type="scientific">Streptomyces similanensis</name>
    <dbReference type="NCBI Taxonomy" id="1274988"/>
    <lineage>
        <taxon>Bacteria</taxon>
        <taxon>Bacillati</taxon>
        <taxon>Actinomycetota</taxon>
        <taxon>Actinomycetes</taxon>
        <taxon>Kitasatosporales</taxon>
        <taxon>Streptomycetaceae</taxon>
        <taxon>Streptomyces</taxon>
    </lineage>
</organism>
<evidence type="ECO:0000313" key="1">
    <source>
        <dbReference type="EMBL" id="GAA5049111.1"/>
    </source>
</evidence>
<comment type="caution">
    <text evidence="1">The sequence shown here is derived from an EMBL/GenBank/DDBJ whole genome shotgun (WGS) entry which is preliminary data.</text>
</comment>
<dbReference type="EMBL" id="BAABKC010000019">
    <property type="protein sequence ID" value="GAA5049111.1"/>
    <property type="molecule type" value="Genomic_DNA"/>
</dbReference>
<keyword evidence="2" id="KW-1185">Reference proteome</keyword>
<proteinExistence type="predicted"/>
<gene>
    <name evidence="1" type="ORF">GCM10023336_15870</name>
</gene>